<keyword evidence="10 17" id="KW-0547">Nucleotide-binding</keyword>
<dbReference type="Gene3D" id="3.30.430.20">
    <property type="entry name" value="Gnk2 domain, C-X8-C-X2-C motif"/>
    <property type="match status" value="2"/>
</dbReference>
<comment type="caution">
    <text evidence="22">The sequence shown here is derived from an EMBL/GenBank/DDBJ whole genome shotgun (WGS) entry which is preliminary data.</text>
</comment>
<dbReference type="PROSITE" id="PS50011">
    <property type="entry name" value="PROTEIN_KINASE_DOM"/>
    <property type="match status" value="1"/>
</dbReference>
<comment type="similarity">
    <text evidence="3">In the C-terminal section; belongs to the protein kinase superfamily. Ser/Thr protein kinase family.</text>
</comment>
<accession>A0AAW1XAY1</accession>
<keyword evidence="6" id="KW-0808">Transferase</keyword>
<feature type="binding site" evidence="17">
    <location>
        <position position="384"/>
    </location>
    <ligand>
        <name>ATP</name>
        <dbReference type="ChEBI" id="CHEBI:30616"/>
    </ligand>
</feature>
<dbReference type="InterPro" id="IPR000719">
    <property type="entry name" value="Prot_kinase_dom"/>
</dbReference>
<dbReference type="PANTHER" id="PTHR27002">
    <property type="entry name" value="RECEPTOR-LIKE SERINE/THREONINE-PROTEIN KINASE SD1-8"/>
    <property type="match status" value="1"/>
</dbReference>
<dbReference type="Gene3D" id="3.30.200.20">
    <property type="entry name" value="Phosphorylase Kinase, domain 1"/>
    <property type="match status" value="1"/>
</dbReference>
<evidence type="ECO:0000256" key="8">
    <source>
        <dbReference type="ARBA" id="ARBA00022729"/>
    </source>
</evidence>
<keyword evidence="5" id="KW-0723">Serine/threonine-protein kinase</keyword>
<evidence type="ECO:0000256" key="6">
    <source>
        <dbReference type="ARBA" id="ARBA00022679"/>
    </source>
</evidence>
<keyword evidence="8 19" id="KW-0732">Signal</keyword>
<dbReference type="SUPFAM" id="SSF56112">
    <property type="entry name" value="Protein kinase-like (PK-like)"/>
    <property type="match status" value="1"/>
</dbReference>
<evidence type="ECO:0000256" key="16">
    <source>
        <dbReference type="ARBA" id="ARBA00023180"/>
    </source>
</evidence>
<evidence type="ECO:0000256" key="14">
    <source>
        <dbReference type="ARBA" id="ARBA00023136"/>
    </source>
</evidence>
<keyword evidence="13 18" id="KW-1133">Transmembrane helix</keyword>
<keyword evidence="7 18" id="KW-0812">Transmembrane</keyword>
<keyword evidence="14 18" id="KW-0472">Membrane</keyword>
<proteinExistence type="inferred from homology"/>
<dbReference type="PROSITE" id="PS51473">
    <property type="entry name" value="GNK2"/>
    <property type="match status" value="2"/>
</dbReference>
<dbReference type="InterPro" id="IPR008271">
    <property type="entry name" value="Ser/Thr_kinase_AS"/>
</dbReference>
<dbReference type="EMBL" id="JBEDUW010000004">
    <property type="protein sequence ID" value="KAK9934096.1"/>
    <property type="molecule type" value="Genomic_DNA"/>
</dbReference>
<sequence length="663" mass="74751">MAKINSPIFTFLTRFIFILFAISTNQAVLDQYPPKPFQYALCSYEKGNFTNPSIYSTNLNSLLSTLPFDGGNAGGFYSWSYGENSDKVYATGLCRGDVKKDSCAACLSDATYLLKEACSNQKEASIWLETCMLRYSNRSIYGVLQVLPSFYKWKSKNSSWSDVDWFNQQLVMLLGRLTSEAAAGSDVRKFATGNASSPNTTSHHQTIYALVQCTPDLSEPECRSCLVSALEDAQFYGYRKEGGTVITPSCNLKYDLYPFFDSTIYEAAASQLPVPPFFSSPPSTATKKSKGKKSNRYGTAFIITVVSVVVSLVILSPICTYLRGRKTKEILHDADLLMDNPGLKMNFKELRSATNDFSHELGKGGFGAVYKGKLRPNGEEIAVKRLSMESSQGDMEFNNEILTLAKLQHHNLVKLRGFCVEKRERLLVYEFVPNGSLDKYIFDSTKCSRSDWELRFKIIVGIGKGLLYLHEDSGYKIIHGDLKPGNILLDEKMDPKIADFGTARLLIVDQTEDNTDRIVGTFGYMPPEYFLGHISFKSDIYSFGVLILEIIKGKKINIDEVWENWRQGRIIDNTLGLMRTDSTTEKMMRCIQIGLLCVQDNKKDRPTIGVVLSMLNSNCTLPKPSQPAFVTTSHVQHLFIRLRQIFGRRFRRLRVPWRNPAVH</sequence>
<evidence type="ECO:0000256" key="17">
    <source>
        <dbReference type="PROSITE-ProRule" id="PRU10141"/>
    </source>
</evidence>
<dbReference type="CDD" id="cd14066">
    <property type="entry name" value="STKc_IRAK"/>
    <property type="match status" value="1"/>
</dbReference>
<evidence type="ECO:0000259" key="20">
    <source>
        <dbReference type="PROSITE" id="PS50011"/>
    </source>
</evidence>
<dbReference type="FunFam" id="3.30.430.20:FF:000003">
    <property type="entry name" value="Cysteine-rich RLK (RECEPTOR-like protein kinase) 10"/>
    <property type="match status" value="1"/>
</dbReference>
<dbReference type="FunFam" id="3.30.200.20:FF:000178">
    <property type="entry name" value="serine/threonine-protein kinase PBS1-like"/>
    <property type="match status" value="1"/>
</dbReference>
<reference evidence="22 23" key="1">
    <citation type="journal article" date="2023" name="G3 (Bethesda)">
        <title>A chromosome-length genome assembly and annotation of blackberry (Rubus argutus, cv. 'Hillquist').</title>
        <authorList>
            <person name="Bruna T."/>
            <person name="Aryal R."/>
            <person name="Dudchenko O."/>
            <person name="Sargent D.J."/>
            <person name="Mead D."/>
            <person name="Buti M."/>
            <person name="Cavallini A."/>
            <person name="Hytonen T."/>
            <person name="Andres J."/>
            <person name="Pham M."/>
            <person name="Weisz D."/>
            <person name="Mascagni F."/>
            <person name="Usai G."/>
            <person name="Natali L."/>
            <person name="Bassil N."/>
            <person name="Fernandez G.E."/>
            <person name="Lomsadze A."/>
            <person name="Armour M."/>
            <person name="Olukolu B."/>
            <person name="Poorten T."/>
            <person name="Britton C."/>
            <person name="Davik J."/>
            <person name="Ashrafi H."/>
            <person name="Aiden E.L."/>
            <person name="Borodovsky M."/>
            <person name="Worthington M."/>
        </authorList>
    </citation>
    <scope>NUCLEOTIDE SEQUENCE [LARGE SCALE GENOMIC DNA]</scope>
    <source>
        <strain evidence="22">PI 553951</strain>
    </source>
</reference>
<evidence type="ECO:0000256" key="7">
    <source>
        <dbReference type="ARBA" id="ARBA00022692"/>
    </source>
</evidence>
<dbReference type="Pfam" id="PF00069">
    <property type="entry name" value="Pkinase"/>
    <property type="match status" value="1"/>
</dbReference>
<dbReference type="AlphaFoldDB" id="A0AAW1XAY1"/>
<dbReference type="Gene3D" id="1.10.510.10">
    <property type="entry name" value="Transferase(Phosphotransferase) domain 1"/>
    <property type="match status" value="1"/>
</dbReference>
<evidence type="ECO:0000256" key="9">
    <source>
        <dbReference type="ARBA" id="ARBA00022737"/>
    </source>
</evidence>
<evidence type="ECO:0000256" key="13">
    <source>
        <dbReference type="ARBA" id="ARBA00022989"/>
    </source>
</evidence>
<comment type="similarity">
    <text evidence="2">In the N-terminal section; belongs to the leguminous lectin family.</text>
</comment>
<dbReference type="GO" id="GO:0005886">
    <property type="term" value="C:plasma membrane"/>
    <property type="evidence" value="ECO:0007669"/>
    <property type="project" value="UniProtKB-SubCell"/>
</dbReference>
<keyword evidence="15" id="KW-0675">Receptor</keyword>
<dbReference type="GO" id="GO:0005524">
    <property type="term" value="F:ATP binding"/>
    <property type="evidence" value="ECO:0007669"/>
    <property type="project" value="UniProtKB-UniRule"/>
</dbReference>
<evidence type="ECO:0000256" key="19">
    <source>
        <dbReference type="SAM" id="SignalP"/>
    </source>
</evidence>
<keyword evidence="9" id="KW-0677">Repeat</keyword>
<evidence type="ECO:0000256" key="5">
    <source>
        <dbReference type="ARBA" id="ARBA00022527"/>
    </source>
</evidence>
<keyword evidence="23" id="KW-1185">Reference proteome</keyword>
<dbReference type="FunFam" id="3.30.430.20:FF:000002">
    <property type="entry name" value="Cysteine-rich receptor-like protein kinase 10"/>
    <property type="match status" value="1"/>
</dbReference>
<feature type="signal peptide" evidence="19">
    <location>
        <begin position="1"/>
        <end position="27"/>
    </location>
</feature>
<evidence type="ECO:0000256" key="11">
    <source>
        <dbReference type="ARBA" id="ARBA00022777"/>
    </source>
</evidence>
<organism evidence="22 23">
    <name type="scientific">Rubus argutus</name>
    <name type="common">Southern blackberry</name>
    <dbReference type="NCBI Taxonomy" id="59490"/>
    <lineage>
        <taxon>Eukaryota</taxon>
        <taxon>Viridiplantae</taxon>
        <taxon>Streptophyta</taxon>
        <taxon>Embryophyta</taxon>
        <taxon>Tracheophyta</taxon>
        <taxon>Spermatophyta</taxon>
        <taxon>Magnoliopsida</taxon>
        <taxon>eudicotyledons</taxon>
        <taxon>Gunneridae</taxon>
        <taxon>Pentapetalae</taxon>
        <taxon>rosids</taxon>
        <taxon>fabids</taxon>
        <taxon>Rosales</taxon>
        <taxon>Rosaceae</taxon>
        <taxon>Rosoideae</taxon>
        <taxon>Rosoideae incertae sedis</taxon>
        <taxon>Rubus</taxon>
    </lineage>
</organism>
<dbReference type="Proteomes" id="UP001457282">
    <property type="component" value="Unassembled WGS sequence"/>
</dbReference>
<evidence type="ECO:0000256" key="2">
    <source>
        <dbReference type="ARBA" id="ARBA00008536"/>
    </source>
</evidence>
<dbReference type="Pfam" id="PF01657">
    <property type="entry name" value="Stress-antifung"/>
    <property type="match status" value="2"/>
</dbReference>
<dbReference type="GO" id="GO:0002229">
    <property type="term" value="P:defense response to oomycetes"/>
    <property type="evidence" value="ECO:0007669"/>
    <property type="project" value="UniProtKB-ARBA"/>
</dbReference>
<keyword evidence="12 17" id="KW-0067">ATP-binding</keyword>
<evidence type="ECO:0000313" key="22">
    <source>
        <dbReference type="EMBL" id="KAK9934096.1"/>
    </source>
</evidence>
<dbReference type="CDD" id="cd23509">
    <property type="entry name" value="Gnk2-like"/>
    <property type="match status" value="2"/>
</dbReference>
<comment type="subcellular location">
    <subcellularLocation>
        <location evidence="1">Cell membrane</location>
        <topology evidence="1">Single-pass type I membrane protein</topology>
    </subcellularLocation>
</comment>
<dbReference type="GO" id="GO:0004674">
    <property type="term" value="F:protein serine/threonine kinase activity"/>
    <property type="evidence" value="ECO:0007669"/>
    <property type="project" value="UniProtKB-KW"/>
</dbReference>
<evidence type="ECO:0000256" key="4">
    <source>
        <dbReference type="ARBA" id="ARBA00022475"/>
    </source>
</evidence>
<evidence type="ECO:0000313" key="23">
    <source>
        <dbReference type="Proteomes" id="UP001457282"/>
    </source>
</evidence>
<keyword evidence="16" id="KW-0325">Glycoprotein</keyword>
<evidence type="ECO:0000256" key="10">
    <source>
        <dbReference type="ARBA" id="ARBA00022741"/>
    </source>
</evidence>
<keyword evidence="11" id="KW-0418">Kinase</keyword>
<dbReference type="InterPro" id="IPR002902">
    <property type="entry name" value="GNK2"/>
</dbReference>
<feature type="chain" id="PRO_5043362908" evidence="19">
    <location>
        <begin position="28"/>
        <end position="663"/>
    </location>
</feature>
<protein>
    <submittedName>
        <fullName evidence="22">Uncharacterized protein</fullName>
    </submittedName>
</protein>
<evidence type="ECO:0000256" key="3">
    <source>
        <dbReference type="ARBA" id="ARBA00010217"/>
    </source>
</evidence>
<gene>
    <name evidence="22" type="ORF">M0R45_021253</name>
</gene>
<dbReference type="PANTHER" id="PTHR27002:SF1104">
    <property type="entry name" value="CYSTEINE-RICH RECEPTOR-LIKE PROTEIN KINASE 27-RELATED"/>
    <property type="match status" value="1"/>
</dbReference>
<feature type="domain" description="Gnk2-homologous" evidence="21">
    <location>
        <begin position="146"/>
        <end position="259"/>
    </location>
</feature>
<evidence type="ECO:0000256" key="18">
    <source>
        <dbReference type="SAM" id="Phobius"/>
    </source>
</evidence>
<dbReference type="FunFam" id="1.10.510.10:FF:000240">
    <property type="entry name" value="Lectin-domain containing receptor kinase A4.3"/>
    <property type="match status" value="1"/>
</dbReference>
<dbReference type="InterPro" id="IPR011009">
    <property type="entry name" value="Kinase-like_dom_sf"/>
</dbReference>
<feature type="domain" description="Gnk2-homologous" evidence="21">
    <location>
        <begin position="37"/>
        <end position="140"/>
    </location>
</feature>
<feature type="transmembrane region" description="Helical" evidence="18">
    <location>
        <begin position="297"/>
        <end position="322"/>
    </location>
</feature>
<dbReference type="SMART" id="SM00220">
    <property type="entry name" value="S_TKc"/>
    <property type="match status" value="1"/>
</dbReference>
<evidence type="ECO:0000259" key="21">
    <source>
        <dbReference type="PROSITE" id="PS51473"/>
    </source>
</evidence>
<dbReference type="PROSITE" id="PS00108">
    <property type="entry name" value="PROTEIN_KINASE_ST"/>
    <property type="match status" value="1"/>
</dbReference>
<feature type="domain" description="Protein kinase" evidence="20">
    <location>
        <begin position="355"/>
        <end position="629"/>
    </location>
</feature>
<keyword evidence="4" id="KW-1003">Cell membrane</keyword>
<evidence type="ECO:0000256" key="15">
    <source>
        <dbReference type="ARBA" id="ARBA00023170"/>
    </source>
</evidence>
<dbReference type="InterPro" id="IPR017441">
    <property type="entry name" value="Protein_kinase_ATP_BS"/>
</dbReference>
<dbReference type="PROSITE" id="PS00107">
    <property type="entry name" value="PROTEIN_KINASE_ATP"/>
    <property type="match status" value="1"/>
</dbReference>
<dbReference type="InterPro" id="IPR038408">
    <property type="entry name" value="GNK2_sf"/>
</dbReference>
<evidence type="ECO:0000256" key="12">
    <source>
        <dbReference type="ARBA" id="ARBA00022840"/>
    </source>
</evidence>
<name>A0AAW1XAY1_RUBAR</name>
<evidence type="ECO:0000256" key="1">
    <source>
        <dbReference type="ARBA" id="ARBA00004251"/>
    </source>
</evidence>